<keyword evidence="3" id="KW-1185">Reference proteome</keyword>
<feature type="region of interest" description="Disordered" evidence="1">
    <location>
        <begin position="79"/>
        <end position="103"/>
    </location>
</feature>
<dbReference type="AlphaFoldDB" id="A0AAD5PQ65"/>
<dbReference type="EMBL" id="WJBH02000008">
    <property type="protein sequence ID" value="KAI9553753.1"/>
    <property type="molecule type" value="Genomic_DNA"/>
</dbReference>
<organism evidence="2 3">
    <name type="scientific">Daphnia sinensis</name>
    <dbReference type="NCBI Taxonomy" id="1820382"/>
    <lineage>
        <taxon>Eukaryota</taxon>
        <taxon>Metazoa</taxon>
        <taxon>Ecdysozoa</taxon>
        <taxon>Arthropoda</taxon>
        <taxon>Crustacea</taxon>
        <taxon>Branchiopoda</taxon>
        <taxon>Diplostraca</taxon>
        <taxon>Cladocera</taxon>
        <taxon>Anomopoda</taxon>
        <taxon>Daphniidae</taxon>
        <taxon>Daphnia</taxon>
        <taxon>Daphnia similis group</taxon>
    </lineage>
</organism>
<evidence type="ECO:0000256" key="1">
    <source>
        <dbReference type="SAM" id="MobiDB-lite"/>
    </source>
</evidence>
<evidence type="ECO:0000313" key="2">
    <source>
        <dbReference type="EMBL" id="KAI9553753.1"/>
    </source>
</evidence>
<feature type="region of interest" description="Disordered" evidence="1">
    <location>
        <begin position="143"/>
        <end position="185"/>
    </location>
</feature>
<name>A0AAD5PQ65_9CRUS</name>
<feature type="region of interest" description="Disordered" evidence="1">
    <location>
        <begin position="1"/>
        <end position="39"/>
    </location>
</feature>
<feature type="compositionally biased region" description="Low complexity" evidence="1">
    <location>
        <begin position="1"/>
        <end position="20"/>
    </location>
</feature>
<accession>A0AAD5PQ65</accession>
<reference evidence="2 3" key="1">
    <citation type="submission" date="2022-05" db="EMBL/GenBank/DDBJ databases">
        <title>A multi-omics perspective on studying reproductive biology in Daphnia sinensis.</title>
        <authorList>
            <person name="Jia J."/>
        </authorList>
    </citation>
    <scope>NUCLEOTIDE SEQUENCE [LARGE SCALE GENOMIC DNA]</scope>
    <source>
        <strain evidence="2 3">WSL</strain>
    </source>
</reference>
<comment type="caution">
    <text evidence="2">The sequence shown here is derived from an EMBL/GenBank/DDBJ whole genome shotgun (WGS) entry which is preliminary data.</text>
</comment>
<proteinExistence type="predicted"/>
<evidence type="ECO:0000313" key="3">
    <source>
        <dbReference type="Proteomes" id="UP000820818"/>
    </source>
</evidence>
<dbReference type="Proteomes" id="UP000820818">
    <property type="component" value="Linkage Group LG8"/>
</dbReference>
<protein>
    <submittedName>
        <fullName evidence="2">Uncharacterized protein</fullName>
    </submittedName>
</protein>
<gene>
    <name evidence="2" type="ORF">GHT06_019006</name>
</gene>
<sequence length="256" mass="29536">MISSDKTGSGTSKDSSTSQQDVRKIRKESLGSTPPKPGNVFKICVGSGRRSVVFTSAYLPVRPIATVGTSVCPILPTLPAGPSTAPDPPQPAKENRNPNIPQVCYNTYPSANYFPSEEDRARKFIQRRRERELEQVARQKAIEERRAKEAREREAKERERRESRREEKDPKERRERGRKERAERKRQILHGRVKYMLPIRKEREETIPEREERRAKERCERLKIAVCGSGEEEGRRRRRARANADGGPLCRLIYCL</sequence>